<comment type="caution">
    <text evidence="2">The sequence shown here is derived from an EMBL/GenBank/DDBJ whole genome shotgun (WGS) entry which is preliminary data.</text>
</comment>
<dbReference type="Pfam" id="PF13560">
    <property type="entry name" value="HTH_31"/>
    <property type="match status" value="1"/>
</dbReference>
<proteinExistence type="predicted"/>
<dbReference type="InterPro" id="IPR001387">
    <property type="entry name" value="Cro/C1-type_HTH"/>
</dbReference>
<name>A0A5A5T744_9CHLR</name>
<protein>
    <submittedName>
        <fullName evidence="2">Transcriptional regulator</fullName>
    </submittedName>
</protein>
<sequence>MKEQERRSELAQFLRTRRERISPSQVGLPMGTRRRTPGLRREELALVAGVGTTWYTWLEQGRDIIVSTPIVESLARALQLDADERAHLFVLAREQLPATPFPAEDMVDPALQLILETMGVYPAYVVCPSWHIIAWNQAACQVYADFSTMSPRERNFLWFLFTDQRLRTRLVNWEGEAQHALALFRASTQRYIGEAWLTKIITDLEQVSPEFREWWPRYDVQGVHTGQQHLDHPLVGLLRMQATTFQLADHPGLRMMVYTPVSGTDTIAKLTALSESGSRLQSLKAV</sequence>
<dbReference type="Gene3D" id="3.30.450.180">
    <property type="match status" value="1"/>
</dbReference>
<dbReference type="SUPFAM" id="SSF47413">
    <property type="entry name" value="lambda repressor-like DNA-binding domains"/>
    <property type="match status" value="1"/>
</dbReference>
<dbReference type="InterPro" id="IPR041413">
    <property type="entry name" value="MLTR_LBD"/>
</dbReference>
<keyword evidence="3" id="KW-1185">Reference proteome</keyword>
<dbReference type="AlphaFoldDB" id="A0A5A5T744"/>
<reference evidence="2 3" key="1">
    <citation type="submission" date="2019-01" db="EMBL/GenBank/DDBJ databases">
        <title>Draft genome sequence of Dictyobacter sp. Uno17.</title>
        <authorList>
            <person name="Wang C.M."/>
            <person name="Zheng Y."/>
            <person name="Sakai Y."/>
            <person name="Abe K."/>
            <person name="Yokota A."/>
            <person name="Yabe S."/>
        </authorList>
    </citation>
    <scope>NUCLEOTIDE SEQUENCE [LARGE SCALE GENOMIC DNA]</scope>
    <source>
        <strain evidence="2 3">Uno17</strain>
    </source>
</reference>
<dbReference type="Proteomes" id="UP000322530">
    <property type="component" value="Unassembled WGS sequence"/>
</dbReference>
<dbReference type="OrthoDB" id="5346389at2"/>
<accession>A0A5A5T744</accession>
<dbReference type="EMBL" id="BIXY01000003">
    <property type="protein sequence ID" value="GCF06823.1"/>
    <property type="molecule type" value="Genomic_DNA"/>
</dbReference>
<dbReference type="PANTHER" id="PTHR35010">
    <property type="entry name" value="BLL4672 PROTEIN-RELATED"/>
    <property type="match status" value="1"/>
</dbReference>
<dbReference type="GO" id="GO:0003677">
    <property type="term" value="F:DNA binding"/>
    <property type="evidence" value="ECO:0007669"/>
    <property type="project" value="InterPro"/>
</dbReference>
<dbReference type="Pfam" id="PF17765">
    <property type="entry name" value="MLTR_LBD"/>
    <property type="match status" value="1"/>
</dbReference>
<dbReference type="PANTHER" id="PTHR35010:SF3">
    <property type="entry name" value="BLL4873 PROTEIN"/>
    <property type="match status" value="1"/>
</dbReference>
<evidence type="ECO:0000313" key="2">
    <source>
        <dbReference type="EMBL" id="GCF06823.1"/>
    </source>
</evidence>
<dbReference type="SMART" id="SM00530">
    <property type="entry name" value="HTH_XRE"/>
    <property type="match status" value="1"/>
</dbReference>
<gene>
    <name evidence="2" type="ORF">KDI_03870</name>
</gene>
<dbReference type="RefSeq" id="WP_149399795.1">
    <property type="nucleotide sequence ID" value="NZ_BIXY01000003.1"/>
</dbReference>
<evidence type="ECO:0000313" key="3">
    <source>
        <dbReference type="Proteomes" id="UP000322530"/>
    </source>
</evidence>
<evidence type="ECO:0000259" key="1">
    <source>
        <dbReference type="SMART" id="SM00530"/>
    </source>
</evidence>
<dbReference type="Gene3D" id="1.10.260.40">
    <property type="entry name" value="lambda repressor-like DNA-binding domains"/>
    <property type="match status" value="1"/>
</dbReference>
<feature type="domain" description="HTH cro/C1-type" evidence="1">
    <location>
        <begin position="13"/>
        <end position="85"/>
    </location>
</feature>
<dbReference type="CDD" id="cd00093">
    <property type="entry name" value="HTH_XRE"/>
    <property type="match status" value="1"/>
</dbReference>
<organism evidence="2 3">
    <name type="scientific">Dictyobacter arantiisoli</name>
    <dbReference type="NCBI Taxonomy" id="2014874"/>
    <lineage>
        <taxon>Bacteria</taxon>
        <taxon>Bacillati</taxon>
        <taxon>Chloroflexota</taxon>
        <taxon>Ktedonobacteria</taxon>
        <taxon>Ktedonobacterales</taxon>
        <taxon>Dictyobacteraceae</taxon>
        <taxon>Dictyobacter</taxon>
    </lineage>
</organism>
<dbReference type="InterPro" id="IPR010982">
    <property type="entry name" value="Lambda_DNA-bd_dom_sf"/>
</dbReference>